<keyword evidence="2" id="KW-1185">Reference proteome</keyword>
<evidence type="ECO:0000313" key="1">
    <source>
        <dbReference type="EMBL" id="BDZ44452.1"/>
    </source>
</evidence>
<dbReference type="Proteomes" id="UP001321498">
    <property type="component" value="Chromosome"/>
</dbReference>
<organism evidence="1 2">
    <name type="scientific">Naasia aerilata</name>
    <dbReference type="NCBI Taxonomy" id="1162966"/>
    <lineage>
        <taxon>Bacteria</taxon>
        <taxon>Bacillati</taxon>
        <taxon>Actinomycetota</taxon>
        <taxon>Actinomycetes</taxon>
        <taxon>Micrococcales</taxon>
        <taxon>Microbacteriaceae</taxon>
        <taxon>Naasia</taxon>
    </lineage>
</organism>
<name>A0ABN6XHR9_9MICO</name>
<evidence type="ECO:0000313" key="2">
    <source>
        <dbReference type="Proteomes" id="UP001321498"/>
    </source>
</evidence>
<dbReference type="EMBL" id="AP027731">
    <property type="protein sequence ID" value="BDZ44452.1"/>
    <property type="molecule type" value="Genomic_DNA"/>
</dbReference>
<dbReference type="RefSeq" id="WP_286277917.1">
    <property type="nucleotide sequence ID" value="NZ_AP027731.1"/>
</dbReference>
<sequence>MASAITDIADLDDQRVRLLVDTSMLMPALPPSYLELLATAGLPADLMSRLTEDWRAPETLQAVIALLRSGEFRPRCTPST</sequence>
<protein>
    <recommendedName>
        <fullName evidence="3">PIN domain-containing protein</fullName>
    </recommendedName>
</protein>
<gene>
    <name evidence="1" type="ORF">GCM10025866_03610</name>
</gene>
<reference evidence="2" key="1">
    <citation type="journal article" date="2019" name="Int. J. Syst. Evol. Microbiol.">
        <title>The Global Catalogue of Microorganisms (GCM) 10K type strain sequencing project: providing services to taxonomists for standard genome sequencing and annotation.</title>
        <authorList>
            <consortium name="The Broad Institute Genomics Platform"/>
            <consortium name="The Broad Institute Genome Sequencing Center for Infectious Disease"/>
            <person name="Wu L."/>
            <person name="Ma J."/>
        </authorList>
    </citation>
    <scope>NUCLEOTIDE SEQUENCE [LARGE SCALE GENOMIC DNA]</scope>
    <source>
        <strain evidence="2">NBRC 108725</strain>
    </source>
</reference>
<evidence type="ECO:0008006" key="3">
    <source>
        <dbReference type="Google" id="ProtNLM"/>
    </source>
</evidence>
<proteinExistence type="predicted"/>
<accession>A0ABN6XHR9</accession>